<feature type="transmembrane region" description="Helical" evidence="1">
    <location>
        <begin position="338"/>
        <end position="359"/>
    </location>
</feature>
<feature type="transmembrane region" description="Helical" evidence="1">
    <location>
        <begin position="5"/>
        <end position="24"/>
    </location>
</feature>
<dbReference type="RefSeq" id="WP_025796613.1">
    <property type="nucleotide sequence ID" value="NZ_CP009706.1"/>
</dbReference>
<evidence type="ECO:0000313" key="2">
    <source>
        <dbReference type="EMBL" id="AIU73250.1"/>
    </source>
</evidence>
<dbReference type="Proteomes" id="UP000029986">
    <property type="component" value="Chromosome"/>
</dbReference>
<feature type="transmembrane region" description="Helical" evidence="1">
    <location>
        <begin position="207"/>
        <end position="228"/>
    </location>
</feature>
<evidence type="ECO:0000313" key="3">
    <source>
        <dbReference type="Proteomes" id="UP000029986"/>
    </source>
</evidence>
<gene>
    <name evidence="2" type="ORF">AT03_13170</name>
</gene>
<name>A0A097R3F5_HAFAL</name>
<dbReference type="OrthoDB" id="1661582at2"/>
<protein>
    <submittedName>
        <fullName evidence="2">Uncharacterized protein</fullName>
    </submittedName>
</protein>
<keyword evidence="1" id="KW-1133">Transmembrane helix</keyword>
<dbReference type="HOGENOM" id="CLU_036288_0_0_6"/>
<feature type="transmembrane region" description="Helical" evidence="1">
    <location>
        <begin position="159"/>
        <end position="175"/>
    </location>
</feature>
<proteinExistence type="predicted"/>
<keyword evidence="1" id="KW-0812">Transmembrane</keyword>
<feature type="transmembrane region" description="Helical" evidence="1">
    <location>
        <begin position="72"/>
        <end position="92"/>
    </location>
</feature>
<evidence type="ECO:0000256" key="1">
    <source>
        <dbReference type="SAM" id="Phobius"/>
    </source>
</evidence>
<dbReference type="eggNOG" id="ENOG50328SX">
    <property type="taxonomic scope" value="Bacteria"/>
</dbReference>
<dbReference type="KEGG" id="hav:AT03_13170"/>
<reference evidence="2 3" key="1">
    <citation type="journal article" date="2014" name="Gut Pathog.">
        <title>Gene clusters of Hafnia alvei strain FB1 important in survival and pathogenesis: a draft genome perspective.</title>
        <authorList>
            <person name="Tan J.Y."/>
            <person name="Yin W.F."/>
            <person name="Chan K.G."/>
        </authorList>
    </citation>
    <scope>NUCLEOTIDE SEQUENCE [LARGE SCALE GENOMIC DNA]</scope>
    <source>
        <strain evidence="2 3">FB1</strain>
    </source>
</reference>
<keyword evidence="3" id="KW-1185">Reference proteome</keyword>
<dbReference type="Pfam" id="PF19528">
    <property type="entry name" value="DUF6056"/>
    <property type="match status" value="1"/>
</dbReference>
<keyword evidence="1" id="KW-0472">Membrane</keyword>
<feature type="transmembrane region" description="Helical" evidence="1">
    <location>
        <begin position="104"/>
        <end position="120"/>
    </location>
</feature>
<feature type="transmembrane region" description="Helical" evidence="1">
    <location>
        <begin position="248"/>
        <end position="276"/>
    </location>
</feature>
<accession>A0A097R3F5</accession>
<feature type="transmembrane region" description="Helical" evidence="1">
    <location>
        <begin position="181"/>
        <end position="198"/>
    </location>
</feature>
<dbReference type="AlphaFoldDB" id="A0A097R3F5"/>
<organism evidence="2 3">
    <name type="scientific">Hafnia alvei FB1</name>
    <dbReference type="NCBI Taxonomy" id="1453496"/>
    <lineage>
        <taxon>Bacteria</taxon>
        <taxon>Pseudomonadati</taxon>
        <taxon>Pseudomonadota</taxon>
        <taxon>Gammaproteobacteria</taxon>
        <taxon>Enterobacterales</taxon>
        <taxon>Hafniaceae</taxon>
        <taxon>Hafnia</taxon>
    </lineage>
</organism>
<feature type="transmembrane region" description="Helical" evidence="1">
    <location>
        <begin position="126"/>
        <end position="147"/>
    </location>
</feature>
<sequence>MKKDWLLLIVVMAAIYALISYIGYYTPMHSDDFPYSTIGLGLERHLNHYMTWSGRVVADYVSAFILMTNNHLLIALLNSLGSALLIYNIAALPAAIDKTFSRKKISLLAIAIFVLYWVGNPNLGQVMFWVVGSANYMWTTLCIVFMLRTLIKHKEYGRDTNLFAAFIFIISMIAGCTNENTSVTTVAMVFAIGVWYRIHDGKFHKGILASFGGVIIGASVMLLAPGNFARAGGHSLDVWRESSLVSKIFVLLFETLPKVMASNWIIFIAIIVAAIAMTYRPNTSRKGLALAVGFILCFLCANLVMVASPGYPPRTMNGQFIFLLCVFAMISSQISRPVFGWTLSGIIISMMIYFIPSYYSMSINYKSAYAQSFVRTSIIEKALAEGKSEVSIPNWNFRRFLRGGDVFDTYHSPWMYLHYGKDLKKITVYPVGFDYSVILSKPNFSSDNLSVKGIKFDGIYAYGDELNNQTVFIAESQIPLKEGDEYRLFINPVLKDGLIIKSGTSLPFRTLSVAGRNFTYVRVKGVNIKDVQSVEFGFYNVATGKILSKQVIK</sequence>
<dbReference type="InterPro" id="IPR045691">
    <property type="entry name" value="DUF6056"/>
</dbReference>
<dbReference type="EMBL" id="CP009706">
    <property type="protein sequence ID" value="AIU73250.1"/>
    <property type="molecule type" value="Genomic_DNA"/>
</dbReference>
<dbReference type="PATRIC" id="fig|1453496.5.peg.2682"/>
<feature type="transmembrane region" description="Helical" evidence="1">
    <location>
        <begin position="288"/>
        <end position="308"/>
    </location>
</feature>